<dbReference type="GO" id="GO:0080155">
    <property type="term" value="P:regulation of double fertilization forming a zygote and endosperm"/>
    <property type="evidence" value="ECO:0007669"/>
    <property type="project" value="UniProtKB-ARBA"/>
</dbReference>
<evidence type="ECO:0000256" key="1">
    <source>
        <dbReference type="ARBA" id="ARBA00004541"/>
    </source>
</evidence>
<evidence type="ECO:0000256" key="4">
    <source>
        <dbReference type="ARBA" id="ARBA00022729"/>
    </source>
</evidence>
<evidence type="ECO:0000256" key="8">
    <source>
        <dbReference type="ARBA" id="ARBA00034484"/>
    </source>
</evidence>
<dbReference type="EMBL" id="PKMF04000104">
    <property type="protein sequence ID" value="KAK7850182.1"/>
    <property type="molecule type" value="Genomic_DNA"/>
</dbReference>
<comment type="subcellular location">
    <subcellularLocation>
        <location evidence="1">Cytoplasmic vesicle</location>
    </subcellularLocation>
    <subcellularLocation>
        <location evidence="2">Secreted</location>
    </subcellularLocation>
</comment>
<keyword evidence="4" id="KW-0732">Signal</keyword>
<dbReference type="AlphaFoldDB" id="A0AAW0LH15"/>
<proteinExistence type="inferred from homology"/>
<comment type="similarity">
    <text evidence="8">Belongs to the plant egg cell-secreted peptide family.</text>
</comment>
<evidence type="ECO:0000259" key="9">
    <source>
        <dbReference type="Pfam" id="PF05617"/>
    </source>
</evidence>
<dbReference type="InterPro" id="IPR008502">
    <property type="entry name" value="Prolamin-like"/>
</dbReference>
<evidence type="ECO:0000313" key="11">
    <source>
        <dbReference type="Proteomes" id="UP000237347"/>
    </source>
</evidence>
<protein>
    <submittedName>
        <fullName evidence="10">Egg cell-secreted protein 1.1</fullName>
    </submittedName>
</protein>
<keyword evidence="3" id="KW-0964">Secreted</keyword>
<comment type="function">
    <text evidence="7">Involved in the regulation of gamete interactions during the double fertilization and to prevent multiple-pollen tube attraction; mediates the redistribution of the gamete fusogen HAP2/GCS1 to the cell surface after secretion upon sperm arrival.</text>
</comment>
<dbReference type="GO" id="GO:0009567">
    <property type="term" value="P:double fertilization forming a zygote and endosperm"/>
    <property type="evidence" value="ECO:0007669"/>
    <property type="project" value="InterPro"/>
</dbReference>
<dbReference type="Proteomes" id="UP000237347">
    <property type="component" value="Unassembled WGS sequence"/>
</dbReference>
<dbReference type="GO" id="GO:2000008">
    <property type="term" value="P:regulation of protein localization to cell surface"/>
    <property type="evidence" value="ECO:0007669"/>
    <property type="project" value="UniProtKB-ARBA"/>
</dbReference>
<evidence type="ECO:0000256" key="6">
    <source>
        <dbReference type="ARBA" id="ARBA00023329"/>
    </source>
</evidence>
<evidence type="ECO:0000313" key="10">
    <source>
        <dbReference type="EMBL" id="KAK7850182.1"/>
    </source>
</evidence>
<dbReference type="InterPro" id="IPR044711">
    <property type="entry name" value="EC11-15"/>
</dbReference>
<evidence type="ECO:0000256" key="2">
    <source>
        <dbReference type="ARBA" id="ARBA00004613"/>
    </source>
</evidence>
<keyword evidence="5" id="KW-0278">Fertilization</keyword>
<sequence>MAEMLQNTGELVNCWNALLELKSCTNEIVSFFINRESDLDPCCCRTQRCSSAKVITFSMAFLAMAMPLNSHSNLATRLQLDNQNNCWDSLFELQSCTGEVIMFFLNGETYLGPNCCHAIRIIHHECWPAMMGSLGFTEQEGDILLGFCDASNDDDDDNTTAQTLPPPSPIEG</sequence>
<comment type="caution">
    <text evidence="10">The sequence shown here is derived from an EMBL/GenBank/DDBJ whole genome shotgun (WGS) entry which is preliminary data.</text>
</comment>
<accession>A0AAW0LH15</accession>
<dbReference type="GO" id="GO:0005576">
    <property type="term" value="C:extracellular region"/>
    <property type="evidence" value="ECO:0007669"/>
    <property type="project" value="UniProtKB-SubCell"/>
</dbReference>
<dbReference type="PANTHER" id="PTHR35293">
    <property type="entry name" value="EGG CELL-SECRETED PROTEIN 1.5"/>
    <property type="match status" value="1"/>
</dbReference>
<reference evidence="10 11" key="1">
    <citation type="journal article" date="2018" name="Sci. Data">
        <title>The draft genome sequence of cork oak.</title>
        <authorList>
            <person name="Ramos A.M."/>
            <person name="Usie A."/>
            <person name="Barbosa P."/>
            <person name="Barros P.M."/>
            <person name="Capote T."/>
            <person name="Chaves I."/>
            <person name="Simoes F."/>
            <person name="Abreu I."/>
            <person name="Carrasquinho I."/>
            <person name="Faro C."/>
            <person name="Guimaraes J.B."/>
            <person name="Mendonca D."/>
            <person name="Nobrega F."/>
            <person name="Rodrigues L."/>
            <person name="Saibo N.J.M."/>
            <person name="Varela M.C."/>
            <person name="Egas C."/>
            <person name="Matos J."/>
            <person name="Miguel C.M."/>
            <person name="Oliveira M.M."/>
            <person name="Ricardo C.P."/>
            <person name="Goncalves S."/>
        </authorList>
    </citation>
    <scope>NUCLEOTIDE SEQUENCE [LARGE SCALE GENOMIC DNA]</scope>
    <source>
        <strain evidence="11">cv. HL8</strain>
    </source>
</reference>
<keyword evidence="11" id="KW-1185">Reference proteome</keyword>
<name>A0AAW0LH15_QUESU</name>
<feature type="domain" description="Prolamin-like" evidence="9">
    <location>
        <begin position="13"/>
        <end position="45"/>
    </location>
</feature>
<keyword evidence="6" id="KW-0968">Cytoplasmic vesicle</keyword>
<evidence type="ECO:0000256" key="5">
    <source>
        <dbReference type="ARBA" id="ARBA00023279"/>
    </source>
</evidence>
<dbReference type="GO" id="GO:0031410">
    <property type="term" value="C:cytoplasmic vesicle"/>
    <property type="evidence" value="ECO:0007669"/>
    <property type="project" value="UniProtKB-SubCell"/>
</dbReference>
<gene>
    <name evidence="10" type="primary">EC1.1_4</name>
    <name evidence="10" type="ORF">CFP56_001514</name>
</gene>
<dbReference type="PANTHER" id="PTHR35293:SF1">
    <property type="entry name" value="EGG CELL-SECRETED PROTEIN 1.5"/>
    <property type="match status" value="1"/>
</dbReference>
<feature type="domain" description="Prolamin-like" evidence="9">
    <location>
        <begin position="85"/>
        <end position="149"/>
    </location>
</feature>
<organism evidence="10 11">
    <name type="scientific">Quercus suber</name>
    <name type="common">Cork oak</name>
    <dbReference type="NCBI Taxonomy" id="58331"/>
    <lineage>
        <taxon>Eukaryota</taxon>
        <taxon>Viridiplantae</taxon>
        <taxon>Streptophyta</taxon>
        <taxon>Embryophyta</taxon>
        <taxon>Tracheophyta</taxon>
        <taxon>Spermatophyta</taxon>
        <taxon>Magnoliopsida</taxon>
        <taxon>eudicotyledons</taxon>
        <taxon>Gunneridae</taxon>
        <taxon>Pentapetalae</taxon>
        <taxon>rosids</taxon>
        <taxon>fabids</taxon>
        <taxon>Fagales</taxon>
        <taxon>Fagaceae</taxon>
        <taxon>Quercus</taxon>
    </lineage>
</organism>
<evidence type="ECO:0000256" key="7">
    <source>
        <dbReference type="ARBA" id="ARBA00034457"/>
    </source>
</evidence>
<evidence type="ECO:0000256" key="3">
    <source>
        <dbReference type="ARBA" id="ARBA00022525"/>
    </source>
</evidence>
<dbReference type="Pfam" id="PF05617">
    <property type="entry name" value="Prolamin_like"/>
    <property type="match status" value="2"/>
</dbReference>